<evidence type="ECO:0000256" key="2">
    <source>
        <dbReference type="ARBA" id="ARBA00022679"/>
    </source>
</evidence>
<sequence length="264" mass="30097">MSIQSHAVHRLYEYRQSLSTKPYASRGKNLVRCGRCLLEQSFCTCEHRRLLPSKAAFALVMYDAEVLKPSNSGRLIADLIPDTHAFLWSRTQPDPQLLALLENPDYQPYLVFPGEYALPGQEVVTEALSEVLANQGEPEQAKRPLFILLDGSWREAVKMFRKSSYLHQLPMLSFSAETLARYQLRKGSRDFQMGTAEVAILTLQSLGEEGCADALDTWFKLFISSSLATRSRLVKHKPEQIQLLKQQFARQVTDLYSEQITYHP</sequence>
<dbReference type="AlphaFoldDB" id="A0A6G7LSP1"/>
<evidence type="ECO:0000256" key="3">
    <source>
        <dbReference type="ARBA" id="ARBA00022691"/>
    </source>
</evidence>
<dbReference type="EMBL" id="CP045857">
    <property type="protein sequence ID" value="QIJ04792.1"/>
    <property type="molecule type" value="Genomic_DNA"/>
</dbReference>
<proteinExistence type="predicted"/>
<reference evidence="6 7" key="1">
    <citation type="submission" date="2019-11" db="EMBL/GenBank/DDBJ databases">
        <title>Complete Genome Sequence of Shewanella chilikensis Strain DC57, Isolated from Corroded Seal Rings at a floating production facility in Australia.</title>
        <authorList>
            <person name="Salgar-Chaparro S.J."/>
            <person name="Castillo-Villamizar G.A."/>
            <person name="Poehlein A."/>
            <person name="Daniel R."/>
            <person name="Machuca L."/>
        </authorList>
    </citation>
    <scope>NUCLEOTIDE SEQUENCE [LARGE SCALE GENOMIC DNA]</scope>
    <source>
        <strain evidence="6 7">DC57</strain>
    </source>
</reference>
<protein>
    <recommendedName>
        <fullName evidence="1">tRNA-uridine aminocarboxypropyltransferase</fullName>
        <ecNumber evidence="1">2.5.1.25</ecNumber>
    </recommendedName>
</protein>
<dbReference type="GeneID" id="99800238"/>
<keyword evidence="4" id="KW-0819">tRNA processing</keyword>
<accession>A0A6G7LSP1</accession>
<dbReference type="InterPro" id="IPR039262">
    <property type="entry name" value="DTWD2/TAPT"/>
</dbReference>
<dbReference type="KEGG" id="schk:GII14_11960"/>
<dbReference type="Proteomes" id="UP000502117">
    <property type="component" value="Chromosome"/>
</dbReference>
<keyword evidence="3" id="KW-0949">S-adenosyl-L-methionine</keyword>
<dbReference type="GO" id="GO:0008033">
    <property type="term" value="P:tRNA processing"/>
    <property type="evidence" value="ECO:0007669"/>
    <property type="project" value="UniProtKB-KW"/>
</dbReference>
<dbReference type="InterPro" id="IPR005636">
    <property type="entry name" value="DTW"/>
</dbReference>
<name>A0A6G7LSP1_9GAMM</name>
<dbReference type="SMART" id="SM01144">
    <property type="entry name" value="DTW"/>
    <property type="match status" value="1"/>
</dbReference>
<evidence type="ECO:0000256" key="4">
    <source>
        <dbReference type="ARBA" id="ARBA00022694"/>
    </source>
</evidence>
<dbReference type="PANTHER" id="PTHR21392:SF1">
    <property type="entry name" value="TRNA-URIDINE AMINOCARBOXYPROPYLTRANSFERASE"/>
    <property type="match status" value="1"/>
</dbReference>
<evidence type="ECO:0000313" key="6">
    <source>
        <dbReference type="EMBL" id="QIJ04792.1"/>
    </source>
</evidence>
<gene>
    <name evidence="6" type="ORF">GII14_11960</name>
</gene>
<evidence type="ECO:0000313" key="7">
    <source>
        <dbReference type="Proteomes" id="UP000502117"/>
    </source>
</evidence>
<dbReference type="EC" id="2.5.1.25" evidence="1"/>
<evidence type="ECO:0000259" key="5">
    <source>
        <dbReference type="SMART" id="SM01144"/>
    </source>
</evidence>
<dbReference type="Pfam" id="PF03942">
    <property type="entry name" value="DTW"/>
    <property type="match status" value="1"/>
</dbReference>
<organism evidence="6 7">
    <name type="scientific">Shewanella chilikensis</name>
    <dbReference type="NCBI Taxonomy" id="558541"/>
    <lineage>
        <taxon>Bacteria</taxon>
        <taxon>Pseudomonadati</taxon>
        <taxon>Pseudomonadota</taxon>
        <taxon>Gammaproteobacteria</taxon>
        <taxon>Alteromonadales</taxon>
        <taxon>Shewanellaceae</taxon>
        <taxon>Shewanella</taxon>
    </lineage>
</organism>
<evidence type="ECO:0000256" key="1">
    <source>
        <dbReference type="ARBA" id="ARBA00012386"/>
    </source>
</evidence>
<dbReference type="PANTHER" id="PTHR21392">
    <property type="entry name" value="TRNA-URIDINE AMINOCARBOXYPROPYLTRANSFERASE 2"/>
    <property type="match status" value="1"/>
</dbReference>
<dbReference type="RefSeq" id="WP_165565117.1">
    <property type="nucleotide sequence ID" value="NZ_CP045857.1"/>
</dbReference>
<feature type="domain" description="DTW" evidence="5">
    <location>
        <begin position="29"/>
        <end position="231"/>
    </location>
</feature>
<keyword evidence="2" id="KW-0808">Transferase</keyword>
<dbReference type="GO" id="GO:0016432">
    <property type="term" value="F:tRNA-uridine aminocarboxypropyltransferase activity"/>
    <property type="evidence" value="ECO:0007669"/>
    <property type="project" value="UniProtKB-EC"/>
</dbReference>